<feature type="transmembrane region" description="Helical" evidence="6">
    <location>
        <begin position="87"/>
        <end position="111"/>
    </location>
</feature>
<keyword evidence="5 6" id="KW-0472">Membrane</keyword>
<evidence type="ECO:0000256" key="4">
    <source>
        <dbReference type="ARBA" id="ARBA00022989"/>
    </source>
</evidence>
<organism evidence="7 8">
    <name type="scientific">Isachenkonia alkalipeptolytica</name>
    <dbReference type="NCBI Taxonomy" id="2565777"/>
    <lineage>
        <taxon>Bacteria</taxon>
        <taxon>Bacillati</taxon>
        <taxon>Bacillota</taxon>
        <taxon>Clostridia</taxon>
        <taxon>Eubacteriales</taxon>
        <taxon>Clostridiaceae</taxon>
        <taxon>Isachenkonia</taxon>
    </lineage>
</organism>
<dbReference type="RefSeq" id="WP_160719524.1">
    <property type="nucleotide sequence ID" value="NZ_SUMG01000004.1"/>
</dbReference>
<protein>
    <submittedName>
        <fullName evidence="7">CidA/LrgA family protein</fullName>
    </submittedName>
</protein>
<evidence type="ECO:0000256" key="1">
    <source>
        <dbReference type="ARBA" id="ARBA00004651"/>
    </source>
</evidence>
<dbReference type="Proteomes" id="UP000449710">
    <property type="component" value="Unassembled WGS sequence"/>
</dbReference>
<dbReference type="GO" id="GO:0005886">
    <property type="term" value="C:plasma membrane"/>
    <property type="evidence" value="ECO:0007669"/>
    <property type="project" value="UniProtKB-SubCell"/>
</dbReference>
<comment type="subcellular location">
    <subcellularLocation>
        <location evidence="1">Cell membrane</location>
        <topology evidence="1">Multi-pass membrane protein</topology>
    </subcellularLocation>
</comment>
<evidence type="ECO:0000313" key="7">
    <source>
        <dbReference type="EMBL" id="NBG87746.1"/>
    </source>
</evidence>
<name>A0AA44BEP0_9CLOT</name>
<dbReference type="PANTHER" id="PTHR33931">
    <property type="entry name" value="HOLIN-LIKE PROTEIN CIDA-RELATED"/>
    <property type="match status" value="1"/>
</dbReference>
<dbReference type="AlphaFoldDB" id="A0AA44BEP0"/>
<keyword evidence="3 6" id="KW-0812">Transmembrane</keyword>
<evidence type="ECO:0000256" key="3">
    <source>
        <dbReference type="ARBA" id="ARBA00022692"/>
    </source>
</evidence>
<evidence type="ECO:0000313" key="8">
    <source>
        <dbReference type="Proteomes" id="UP000449710"/>
    </source>
</evidence>
<gene>
    <name evidence="7" type="ORF">ISALK_04460</name>
</gene>
<keyword evidence="8" id="KW-1185">Reference proteome</keyword>
<dbReference type="EMBL" id="SUMG01000004">
    <property type="protein sequence ID" value="NBG87746.1"/>
    <property type="molecule type" value="Genomic_DNA"/>
</dbReference>
<sequence>MVVIRELLIILGILFVGEVISRGTGMPVPGNVLGLLILLGLLWGKVIKIEMIEKSTSFFLGYLAFFFLPAAVGLLGIFHLIRSQWWQITLITIGTTILVMVVTGITVQFLIRRQNRWKT</sequence>
<dbReference type="InterPro" id="IPR005538">
    <property type="entry name" value="LrgA/CidA"/>
</dbReference>
<accession>A0AA44BEP0</accession>
<evidence type="ECO:0000256" key="2">
    <source>
        <dbReference type="ARBA" id="ARBA00022475"/>
    </source>
</evidence>
<evidence type="ECO:0000256" key="6">
    <source>
        <dbReference type="SAM" id="Phobius"/>
    </source>
</evidence>
<keyword evidence="4 6" id="KW-1133">Transmembrane helix</keyword>
<keyword evidence="2" id="KW-1003">Cell membrane</keyword>
<comment type="caution">
    <text evidence="7">The sequence shown here is derived from an EMBL/GenBank/DDBJ whole genome shotgun (WGS) entry which is preliminary data.</text>
</comment>
<dbReference type="Pfam" id="PF03788">
    <property type="entry name" value="LrgA"/>
    <property type="match status" value="1"/>
</dbReference>
<proteinExistence type="predicted"/>
<feature type="transmembrane region" description="Helical" evidence="6">
    <location>
        <begin position="31"/>
        <end position="47"/>
    </location>
</feature>
<dbReference type="PANTHER" id="PTHR33931:SF2">
    <property type="entry name" value="HOLIN-LIKE PROTEIN CIDA"/>
    <property type="match status" value="1"/>
</dbReference>
<feature type="transmembrane region" description="Helical" evidence="6">
    <location>
        <begin position="59"/>
        <end position="81"/>
    </location>
</feature>
<evidence type="ECO:0000256" key="5">
    <source>
        <dbReference type="ARBA" id="ARBA00023136"/>
    </source>
</evidence>
<reference evidence="7 8" key="1">
    <citation type="submission" date="2019-04" db="EMBL/GenBank/DDBJ databases">
        <title>Isachenkonia alkalipeptolytica gen. nov. sp. nov. a new anaerobic, alkiliphilic organothrophic bacterium capable to reduce synthesized ferrihydrite isolated from a soda lake.</title>
        <authorList>
            <person name="Toshchakov S.V."/>
            <person name="Zavarzina D.G."/>
            <person name="Zhilina T.N."/>
            <person name="Kostrikina N.A."/>
            <person name="Kublanov I.V."/>
        </authorList>
    </citation>
    <scope>NUCLEOTIDE SEQUENCE [LARGE SCALE GENOMIC DNA]</scope>
    <source>
        <strain evidence="7 8">Z-1701</strain>
    </source>
</reference>